<organism evidence="2 3">
    <name type="scientific">Dickeya lacustris</name>
    <dbReference type="NCBI Taxonomy" id="2259638"/>
    <lineage>
        <taxon>Bacteria</taxon>
        <taxon>Pseudomonadati</taxon>
        <taxon>Pseudomonadota</taxon>
        <taxon>Gammaproteobacteria</taxon>
        <taxon>Enterobacterales</taxon>
        <taxon>Pectobacteriaceae</taxon>
        <taxon>Dickeya</taxon>
    </lineage>
</organism>
<dbReference type="RefSeq" id="WP_278143342.1">
    <property type="nucleotide sequence ID" value="NZ_CP114280.1"/>
</dbReference>
<dbReference type="InterPro" id="IPR029411">
    <property type="entry name" value="RG-lyase_III"/>
</dbReference>
<name>A0ABY8GB07_9GAMM</name>
<sequence length="61" mass="6644">MNNDKAIYRGAMQSGRYHDVHIPLPTGALRDGNNAISLELQGGMVMYDAITLTETPPGQSR</sequence>
<dbReference type="GO" id="GO:0016829">
    <property type="term" value="F:lyase activity"/>
    <property type="evidence" value="ECO:0007669"/>
    <property type="project" value="UniProtKB-KW"/>
</dbReference>
<feature type="domain" description="Rhamnogalacturonan lyase" evidence="1">
    <location>
        <begin position="3"/>
        <end position="52"/>
    </location>
</feature>
<gene>
    <name evidence="2" type="ORF">O1Q98_07425</name>
</gene>
<dbReference type="Proteomes" id="UP001219630">
    <property type="component" value="Chromosome"/>
</dbReference>
<accession>A0ABY8GB07</accession>
<dbReference type="Pfam" id="PF14683">
    <property type="entry name" value="CBM-like"/>
    <property type="match status" value="1"/>
</dbReference>
<keyword evidence="3" id="KW-1185">Reference proteome</keyword>
<dbReference type="SUPFAM" id="SSF49785">
    <property type="entry name" value="Galactose-binding domain-like"/>
    <property type="match status" value="1"/>
</dbReference>
<proteinExistence type="predicted"/>
<protein>
    <submittedName>
        <fullName evidence="2">Polysaccharide lyase family protein</fullName>
    </submittedName>
</protein>
<reference evidence="2 3" key="1">
    <citation type="submission" date="2022-12" db="EMBL/GenBank/DDBJ databases">
        <title>Complete genome sequencing of Dickeya lacustris type strain LMG30899.</title>
        <authorList>
            <person name="Dobhal S."/>
            <person name="Arizala D."/>
            <person name="Arif M."/>
        </authorList>
    </citation>
    <scope>NUCLEOTIDE SEQUENCE [LARGE SCALE GENOMIC DNA]</scope>
    <source>
        <strain evidence="2 3">LMG30899</strain>
    </source>
</reference>
<keyword evidence="2" id="KW-0456">Lyase</keyword>
<dbReference type="EMBL" id="CP114280">
    <property type="protein sequence ID" value="WFN57039.1"/>
    <property type="molecule type" value="Genomic_DNA"/>
</dbReference>
<evidence type="ECO:0000259" key="1">
    <source>
        <dbReference type="Pfam" id="PF14683"/>
    </source>
</evidence>
<evidence type="ECO:0000313" key="2">
    <source>
        <dbReference type="EMBL" id="WFN57039.1"/>
    </source>
</evidence>
<dbReference type="InterPro" id="IPR008979">
    <property type="entry name" value="Galactose-bd-like_sf"/>
</dbReference>
<evidence type="ECO:0000313" key="3">
    <source>
        <dbReference type="Proteomes" id="UP001219630"/>
    </source>
</evidence>